<evidence type="ECO:0000256" key="5">
    <source>
        <dbReference type="ARBA" id="ARBA00022553"/>
    </source>
</evidence>
<evidence type="ECO:0000313" key="17">
    <source>
        <dbReference type="EMBL" id="TGY93235.1"/>
    </source>
</evidence>
<dbReference type="GO" id="GO:0043682">
    <property type="term" value="F:P-type divalent copper transporter activity"/>
    <property type="evidence" value="ECO:0007669"/>
    <property type="project" value="TreeGrafter"/>
</dbReference>
<keyword evidence="3" id="KW-0813">Transport</keyword>
<dbReference type="NCBIfam" id="TIGR01512">
    <property type="entry name" value="ATPase-IB2_Cd"/>
    <property type="match status" value="1"/>
</dbReference>
<evidence type="ECO:0000256" key="15">
    <source>
        <dbReference type="RuleBase" id="RU362081"/>
    </source>
</evidence>
<dbReference type="PANTHER" id="PTHR43520">
    <property type="entry name" value="ATP7, ISOFORM B"/>
    <property type="match status" value="1"/>
</dbReference>
<dbReference type="Proteomes" id="UP000305451">
    <property type="component" value="Unassembled WGS sequence"/>
</dbReference>
<keyword evidence="6 15" id="KW-0812">Transmembrane</keyword>
<dbReference type="Gene3D" id="3.30.70.100">
    <property type="match status" value="1"/>
</dbReference>
<evidence type="ECO:0000256" key="1">
    <source>
        <dbReference type="ARBA" id="ARBA00004651"/>
    </source>
</evidence>
<keyword evidence="9 15" id="KW-0067">ATP-binding</keyword>
<dbReference type="PROSITE" id="PS50846">
    <property type="entry name" value="HMA_2"/>
    <property type="match status" value="1"/>
</dbReference>
<feature type="transmembrane region" description="Helical" evidence="15">
    <location>
        <begin position="112"/>
        <end position="132"/>
    </location>
</feature>
<evidence type="ECO:0000256" key="11">
    <source>
        <dbReference type="ARBA" id="ARBA00022967"/>
    </source>
</evidence>
<dbReference type="InterPro" id="IPR036412">
    <property type="entry name" value="HAD-like_sf"/>
</dbReference>
<keyword evidence="14 15" id="KW-0472">Membrane</keyword>
<dbReference type="InterPro" id="IPR001757">
    <property type="entry name" value="P_typ_ATPase"/>
</dbReference>
<feature type="transmembrane region" description="Helical" evidence="15">
    <location>
        <begin position="144"/>
        <end position="165"/>
    </location>
</feature>
<dbReference type="InterPro" id="IPR018303">
    <property type="entry name" value="ATPase_P-typ_P_site"/>
</dbReference>
<dbReference type="NCBIfam" id="TIGR01511">
    <property type="entry name" value="ATPase-IB1_Cu"/>
    <property type="match status" value="1"/>
</dbReference>
<evidence type="ECO:0000256" key="14">
    <source>
        <dbReference type="ARBA" id="ARBA00023136"/>
    </source>
</evidence>
<dbReference type="InterPro" id="IPR023214">
    <property type="entry name" value="HAD_sf"/>
</dbReference>
<keyword evidence="7 15" id="KW-0479">Metal-binding</keyword>
<feature type="transmembrane region" description="Helical" evidence="15">
    <location>
        <begin position="386"/>
        <end position="410"/>
    </location>
</feature>
<evidence type="ECO:0000256" key="2">
    <source>
        <dbReference type="ARBA" id="ARBA00006024"/>
    </source>
</evidence>
<name>A0A4S2HBA6_9PROT</name>
<dbReference type="InterPro" id="IPR036163">
    <property type="entry name" value="HMA_dom_sf"/>
</dbReference>
<dbReference type="AlphaFoldDB" id="A0A4S2HBA6"/>
<dbReference type="InterPro" id="IPR008250">
    <property type="entry name" value="ATPase_P-typ_transduc_dom_A_sf"/>
</dbReference>
<organism evidence="17 18">
    <name type="scientific">Marinicauda pacifica</name>
    <dbReference type="NCBI Taxonomy" id="1133559"/>
    <lineage>
        <taxon>Bacteria</taxon>
        <taxon>Pseudomonadati</taxon>
        <taxon>Pseudomonadota</taxon>
        <taxon>Alphaproteobacteria</taxon>
        <taxon>Maricaulales</taxon>
        <taxon>Maricaulaceae</taxon>
        <taxon>Marinicauda</taxon>
    </lineage>
</organism>
<feature type="transmembrane region" description="Helical" evidence="15">
    <location>
        <begin position="205"/>
        <end position="223"/>
    </location>
</feature>
<keyword evidence="13" id="KW-0406">Ion transport</keyword>
<dbReference type="SUPFAM" id="SSF81653">
    <property type="entry name" value="Calcium ATPase, transduction domain A"/>
    <property type="match status" value="1"/>
</dbReference>
<keyword evidence="8 15" id="KW-0547">Nucleotide-binding</keyword>
<dbReference type="SUPFAM" id="SSF55008">
    <property type="entry name" value="HMA, heavy metal-associated domain"/>
    <property type="match status" value="1"/>
</dbReference>
<keyword evidence="10" id="KW-0460">Magnesium</keyword>
<evidence type="ECO:0000256" key="3">
    <source>
        <dbReference type="ARBA" id="ARBA00022448"/>
    </source>
</evidence>
<dbReference type="Pfam" id="PF00403">
    <property type="entry name" value="HMA"/>
    <property type="match status" value="1"/>
</dbReference>
<dbReference type="EMBL" id="SRXV01000002">
    <property type="protein sequence ID" value="TGY93235.1"/>
    <property type="molecule type" value="Genomic_DNA"/>
</dbReference>
<dbReference type="InterPro" id="IPR006121">
    <property type="entry name" value="HMA_dom"/>
</dbReference>
<gene>
    <name evidence="17" type="primary">cadA</name>
    <name evidence="17" type="ORF">E5162_09265</name>
</gene>
<dbReference type="NCBIfam" id="TIGR01494">
    <property type="entry name" value="ATPase_P-type"/>
    <property type="match status" value="2"/>
</dbReference>
<dbReference type="GO" id="GO:0005524">
    <property type="term" value="F:ATP binding"/>
    <property type="evidence" value="ECO:0007669"/>
    <property type="project" value="UniProtKB-UniRule"/>
</dbReference>
<dbReference type="InterPro" id="IPR059000">
    <property type="entry name" value="ATPase_P-type_domA"/>
</dbReference>
<dbReference type="InterPro" id="IPR023299">
    <property type="entry name" value="ATPase_P-typ_cyto_dom_N"/>
</dbReference>
<feature type="domain" description="HMA" evidence="16">
    <location>
        <begin position="25"/>
        <end position="91"/>
    </location>
</feature>
<proteinExistence type="inferred from homology"/>
<feature type="transmembrane region" description="Helical" evidence="15">
    <location>
        <begin position="681"/>
        <end position="700"/>
    </location>
</feature>
<evidence type="ECO:0000256" key="6">
    <source>
        <dbReference type="ARBA" id="ARBA00022692"/>
    </source>
</evidence>
<feature type="transmembrane region" description="Helical" evidence="15">
    <location>
        <begin position="706"/>
        <end position="724"/>
    </location>
</feature>
<comment type="caution">
    <text evidence="17">The sequence shown here is derived from an EMBL/GenBank/DDBJ whole genome shotgun (WGS) entry which is preliminary data.</text>
</comment>
<dbReference type="SUPFAM" id="SSF81665">
    <property type="entry name" value="Calcium ATPase, transmembrane domain M"/>
    <property type="match status" value="1"/>
</dbReference>
<evidence type="ECO:0000256" key="10">
    <source>
        <dbReference type="ARBA" id="ARBA00022842"/>
    </source>
</evidence>
<dbReference type="Gene3D" id="2.70.150.10">
    <property type="entry name" value="Calcium-transporting ATPase, cytoplasmic transduction domain A"/>
    <property type="match status" value="1"/>
</dbReference>
<dbReference type="SUPFAM" id="SSF56784">
    <property type="entry name" value="HAD-like"/>
    <property type="match status" value="1"/>
</dbReference>
<sequence length="726" mass="76144">MAPLDAADIRSDDPTAFVRETGEVKALDLAVEGAHCAGCIAKIETGLAALGSVRSARLNLSTGRLAVTFAGADEEARTILKTVKSLGYAASPFQPETGEDPGRSEERRLLRALAVAAFAAANVMLLSVSVWAGEGEMDSGTLLLLHYISAVIALPAAAFAGRPFFESAFRALKARSVNMDVPISLAVILALGLSLYELFIGHGDTYFDAAVMLLFFLLIGRYLDSRLRAKAGQAARQLAALQASVAHRIDADGKVKAIPAREVVPGDRLVVAAGDRMPVDGEIVEGRGEIDASLVTGETRPLHLEPGDNVYSGMVSLSGTLTITATAAREDSLLAEIARLVEAGEQSRSTYVRWADRAARLYVPMVHSLAALTLIGWVVIGGSVHAGILNAIAVLIITCPCALALAVPAVQVVACGRLYREGVLVKSGDALERLATTDRVLFDKTGTLTLGKPKLLNPHALRPETIELAAKLARSSHHPLSRAVADAAGMGDTASDIEEVAGGGLQGNYEGERLRFGSAGWLGVDSDSSGPQAHAMEAWFQRGDAAPVRFVFSDALRPDAAEAVQGLRARGLTSELLSGDREGPVAAVARDLKIDTYSAELKPTEKIARIEALAGENPLMVGDGLNDAPALAAAHVSMSMGSAAEISRSAADLVIQGDRLSAIPVAIDVARAARMRVFENFGLAVIYNCIAVPLAVFGFVTPLVAAIAMSASSLLVTANAMRLMRK</sequence>
<dbReference type="Pfam" id="PF00702">
    <property type="entry name" value="Hydrolase"/>
    <property type="match status" value="1"/>
</dbReference>
<dbReference type="PROSITE" id="PS00154">
    <property type="entry name" value="ATPASE_E1_E2"/>
    <property type="match status" value="1"/>
</dbReference>
<feature type="transmembrane region" description="Helical" evidence="15">
    <location>
        <begin position="361"/>
        <end position="380"/>
    </location>
</feature>
<dbReference type="PRINTS" id="PR00120">
    <property type="entry name" value="HATPASE"/>
</dbReference>
<dbReference type="InterPro" id="IPR027256">
    <property type="entry name" value="P-typ_ATPase_IB"/>
</dbReference>
<evidence type="ECO:0000259" key="16">
    <source>
        <dbReference type="PROSITE" id="PS50846"/>
    </source>
</evidence>
<keyword evidence="11" id="KW-1278">Translocase</keyword>
<evidence type="ECO:0000256" key="8">
    <source>
        <dbReference type="ARBA" id="ARBA00022741"/>
    </source>
</evidence>
<protein>
    <submittedName>
        <fullName evidence="17">Cadmium-translocating P-type ATPase</fullName>
        <ecNumber evidence="17">3.6.3.3</ecNumber>
    </submittedName>
</protein>
<dbReference type="OrthoDB" id="9807843at2"/>
<keyword evidence="18" id="KW-1185">Reference proteome</keyword>
<evidence type="ECO:0000313" key="18">
    <source>
        <dbReference type="Proteomes" id="UP000305451"/>
    </source>
</evidence>
<comment type="similarity">
    <text evidence="2 15">Belongs to the cation transport ATPase (P-type) (TC 3.A.3) family. Type IB subfamily.</text>
</comment>
<keyword evidence="17" id="KW-0378">Hydrolase</keyword>
<dbReference type="RefSeq" id="WP_135944954.1">
    <property type="nucleotide sequence ID" value="NZ_BMEI01000002.1"/>
</dbReference>
<dbReference type="GO" id="GO:0055070">
    <property type="term" value="P:copper ion homeostasis"/>
    <property type="evidence" value="ECO:0007669"/>
    <property type="project" value="TreeGrafter"/>
</dbReference>
<dbReference type="NCBIfam" id="TIGR01525">
    <property type="entry name" value="ATPase-IB_hvy"/>
    <property type="match status" value="1"/>
</dbReference>
<dbReference type="PANTHER" id="PTHR43520:SF5">
    <property type="entry name" value="CATION-TRANSPORTING P-TYPE ATPASE-RELATED"/>
    <property type="match status" value="1"/>
</dbReference>
<evidence type="ECO:0000256" key="12">
    <source>
        <dbReference type="ARBA" id="ARBA00022989"/>
    </source>
</evidence>
<dbReference type="GO" id="GO:0005886">
    <property type="term" value="C:plasma membrane"/>
    <property type="evidence" value="ECO:0007669"/>
    <property type="project" value="UniProtKB-SubCell"/>
</dbReference>
<evidence type="ECO:0000256" key="9">
    <source>
        <dbReference type="ARBA" id="ARBA00022840"/>
    </source>
</evidence>
<dbReference type="EC" id="3.6.3.3" evidence="17"/>
<dbReference type="Gene3D" id="3.40.1110.10">
    <property type="entry name" value="Calcium-transporting ATPase, cytoplasmic domain N"/>
    <property type="match status" value="1"/>
</dbReference>
<dbReference type="GO" id="GO:0005507">
    <property type="term" value="F:copper ion binding"/>
    <property type="evidence" value="ECO:0007669"/>
    <property type="project" value="TreeGrafter"/>
</dbReference>
<dbReference type="PRINTS" id="PR00119">
    <property type="entry name" value="CATATPASE"/>
</dbReference>
<evidence type="ECO:0000256" key="7">
    <source>
        <dbReference type="ARBA" id="ARBA00022723"/>
    </source>
</evidence>
<reference evidence="17 18" key="1">
    <citation type="journal article" date="2013" name="Int. J. Syst. Evol. Microbiol.">
        <title>Marinicauda pacifica gen. nov., sp. nov., a prosthecate alphaproteobacterium of the family Hyphomonadaceae isolated from deep seawater.</title>
        <authorList>
            <person name="Zhang X.Y."/>
            <person name="Li G.W."/>
            <person name="Wang C.S."/>
            <person name="Zhang Y.J."/>
            <person name="Xu X.W."/>
            <person name="Li H."/>
            <person name="Liu A."/>
            <person name="Liu C."/>
            <person name="Xie B.B."/>
            <person name="Qin Q.L."/>
            <person name="Xu Z."/>
            <person name="Chen X.L."/>
            <person name="Zhou B.C."/>
            <person name="Zhang Y.Z."/>
        </authorList>
    </citation>
    <scope>NUCLEOTIDE SEQUENCE [LARGE SCALE GENOMIC DNA]</scope>
    <source>
        <strain evidence="17 18">P-1 km-3</strain>
    </source>
</reference>
<keyword evidence="12 15" id="KW-1133">Transmembrane helix</keyword>
<dbReference type="InterPro" id="IPR023298">
    <property type="entry name" value="ATPase_P-typ_TM_dom_sf"/>
</dbReference>
<feature type="transmembrane region" description="Helical" evidence="15">
    <location>
        <begin position="177"/>
        <end position="199"/>
    </location>
</feature>
<dbReference type="Gene3D" id="3.40.50.1000">
    <property type="entry name" value="HAD superfamily/HAD-like"/>
    <property type="match status" value="1"/>
</dbReference>
<keyword evidence="4 15" id="KW-1003">Cell membrane</keyword>
<evidence type="ECO:0000256" key="4">
    <source>
        <dbReference type="ARBA" id="ARBA00022475"/>
    </source>
</evidence>
<evidence type="ECO:0000256" key="13">
    <source>
        <dbReference type="ARBA" id="ARBA00023065"/>
    </source>
</evidence>
<dbReference type="GO" id="GO:0016887">
    <property type="term" value="F:ATP hydrolysis activity"/>
    <property type="evidence" value="ECO:0007669"/>
    <property type="project" value="InterPro"/>
</dbReference>
<accession>A0A4S2HBA6</accession>
<dbReference type="CDD" id="cd00371">
    <property type="entry name" value="HMA"/>
    <property type="match status" value="1"/>
</dbReference>
<keyword evidence="5" id="KW-0597">Phosphoprotein</keyword>
<dbReference type="Pfam" id="PF00122">
    <property type="entry name" value="E1-E2_ATPase"/>
    <property type="match status" value="1"/>
</dbReference>
<comment type="subcellular location">
    <subcellularLocation>
        <location evidence="1">Cell membrane</location>
        <topology evidence="1">Multi-pass membrane protein</topology>
    </subcellularLocation>
</comment>